<accession>A0A0G0YGD4</accession>
<dbReference type="EMBL" id="LCBL01000007">
    <property type="protein sequence ID" value="KKS08606.1"/>
    <property type="molecule type" value="Genomic_DNA"/>
</dbReference>
<dbReference type="Proteomes" id="UP000033869">
    <property type="component" value="Unassembled WGS sequence"/>
</dbReference>
<reference evidence="1 2" key="1">
    <citation type="journal article" date="2015" name="Nature">
        <title>rRNA introns, odd ribosomes, and small enigmatic genomes across a large radiation of phyla.</title>
        <authorList>
            <person name="Brown C.T."/>
            <person name="Hug L.A."/>
            <person name="Thomas B.C."/>
            <person name="Sharon I."/>
            <person name="Castelle C.J."/>
            <person name="Singh A."/>
            <person name="Wilkins M.J."/>
            <person name="Williams K.H."/>
            <person name="Banfield J.F."/>
        </authorList>
    </citation>
    <scope>NUCLEOTIDE SEQUENCE [LARGE SCALE GENOMIC DNA]</scope>
</reference>
<gene>
    <name evidence="1" type="ORF">UU65_C0007G0002</name>
</gene>
<name>A0A0G0YGD4_UNCC2</name>
<evidence type="ECO:0000313" key="2">
    <source>
        <dbReference type="Proteomes" id="UP000033869"/>
    </source>
</evidence>
<comment type="caution">
    <text evidence="1">The sequence shown here is derived from an EMBL/GenBank/DDBJ whole genome shotgun (WGS) entry which is preliminary data.</text>
</comment>
<organism evidence="1 2">
    <name type="scientific">candidate division CPR2 bacterium GW2011_GWC1_41_48</name>
    <dbReference type="NCBI Taxonomy" id="1618344"/>
    <lineage>
        <taxon>Bacteria</taxon>
        <taxon>Bacteria division CPR2</taxon>
    </lineage>
</organism>
<proteinExistence type="predicted"/>
<protein>
    <submittedName>
        <fullName evidence="1">Uncharacterized protein</fullName>
    </submittedName>
</protein>
<evidence type="ECO:0000313" key="1">
    <source>
        <dbReference type="EMBL" id="KKS08606.1"/>
    </source>
</evidence>
<sequence length="32" mass="3831">MSDYELKEKVGRDEFKLLKKAVIFLEKKQKST</sequence>
<dbReference type="AlphaFoldDB" id="A0A0G0YGD4"/>